<organism evidence="1 2">
    <name type="scientific">Tulasnella calospora MUT 4182</name>
    <dbReference type="NCBI Taxonomy" id="1051891"/>
    <lineage>
        <taxon>Eukaryota</taxon>
        <taxon>Fungi</taxon>
        <taxon>Dikarya</taxon>
        <taxon>Basidiomycota</taxon>
        <taxon>Agaricomycotina</taxon>
        <taxon>Agaricomycetes</taxon>
        <taxon>Cantharellales</taxon>
        <taxon>Tulasnellaceae</taxon>
        <taxon>Tulasnella</taxon>
    </lineage>
</organism>
<accession>A0A0C3K7V3</accession>
<dbReference type="EMBL" id="KN823376">
    <property type="protein sequence ID" value="KIO17498.1"/>
    <property type="molecule type" value="Genomic_DNA"/>
</dbReference>
<evidence type="ECO:0000313" key="2">
    <source>
        <dbReference type="Proteomes" id="UP000054248"/>
    </source>
</evidence>
<dbReference type="Proteomes" id="UP000054248">
    <property type="component" value="Unassembled WGS sequence"/>
</dbReference>
<keyword evidence="2" id="KW-1185">Reference proteome</keyword>
<reference evidence="1 2" key="1">
    <citation type="submission" date="2014-04" db="EMBL/GenBank/DDBJ databases">
        <authorList>
            <consortium name="DOE Joint Genome Institute"/>
            <person name="Kuo A."/>
            <person name="Girlanda M."/>
            <person name="Perotto S."/>
            <person name="Kohler A."/>
            <person name="Nagy L.G."/>
            <person name="Floudas D."/>
            <person name="Copeland A."/>
            <person name="Barry K.W."/>
            <person name="Cichocki N."/>
            <person name="Veneault-Fourrey C."/>
            <person name="LaButti K."/>
            <person name="Lindquist E.A."/>
            <person name="Lipzen A."/>
            <person name="Lundell T."/>
            <person name="Morin E."/>
            <person name="Murat C."/>
            <person name="Sun H."/>
            <person name="Tunlid A."/>
            <person name="Henrissat B."/>
            <person name="Grigoriev I.V."/>
            <person name="Hibbett D.S."/>
            <person name="Martin F."/>
            <person name="Nordberg H.P."/>
            <person name="Cantor M.N."/>
            <person name="Hua S.X."/>
        </authorList>
    </citation>
    <scope>NUCLEOTIDE SEQUENCE [LARGE SCALE GENOMIC DNA]</scope>
    <source>
        <strain evidence="1 2">MUT 4182</strain>
    </source>
</reference>
<sequence length="120" mass="13364">MPSPDDCGMVEYNFLGAAASVLDQPMVFKGTFFPTFQLVRAAAPIPGRGLWVISFSKLHRCLGTPERPAFNEDCFEGLPPSFPLLETCAKALRMARPKFFGEHRSKDTPSPERTRIVRSC</sequence>
<reference evidence="2" key="2">
    <citation type="submission" date="2015-01" db="EMBL/GenBank/DDBJ databases">
        <title>Evolutionary Origins and Diversification of the Mycorrhizal Mutualists.</title>
        <authorList>
            <consortium name="DOE Joint Genome Institute"/>
            <consortium name="Mycorrhizal Genomics Consortium"/>
            <person name="Kohler A."/>
            <person name="Kuo A."/>
            <person name="Nagy L.G."/>
            <person name="Floudas D."/>
            <person name="Copeland A."/>
            <person name="Barry K.W."/>
            <person name="Cichocki N."/>
            <person name="Veneault-Fourrey C."/>
            <person name="LaButti K."/>
            <person name="Lindquist E.A."/>
            <person name="Lipzen A."/>
            <person name="Lundell T."/>
            <person name="Morin E."/>
            <person name="Murat C."/>
            <person name="Riley R."/>
            <person name="Ohm R."/>
            <person name="Sun H."/>
            <person name="Tunlid A."/>
            <person name="Henrissat B."/>
            <person name="Grigoriev I.V."/>
            <person name="Hibbett D.S."/>
            <person name="Martin F."/>
        </authorList>
    </citation>
    <scope>NUCLEOTIDE SEQUENCE [LARGE SCALE GENOMIC DNA]</scope>
    <source>
        <strain evidence="2">MUT 4182</strain>
    </source>
</reference>
<evidence type="ECO:0000313" key="1">
    <source>
        <dbReference type="EMBL" id="KIO17498.1"/>
    </source>
</evidence>
<proteinExistence type="predicted"/>
<gene>
    <name evidence="1" type="ORF">M407DRAFT_32828</name>
</gene>
<name>A0A0C3K7V3_9AGAM</name>
<protein>
    <submittedName>
        <fullName evidence="1">Uncharacterized protein</fullName>
    </submittedName>
</protein>
<dbReference type="AlphaFoldDB" id="A0A0C3K7V3"/>
<dbReference type="HOGENOM" id="CLU_2051384_0_0_1"/>